<evidence type="ECO:0000256" key="13">
    <source>
        <dbReference type="ARBA" id="ARBA00023170"/>
    </source>
</evidence>
<proteinExistence type="predicted"/>
<keyword evidence="8 15" id="KW-0547">Nucleotide-binding</keyword>
<feature type="domain" description="Protein kinase" evidence="18">
    <location>
        <begin position="327"/>
        <end position="601"/>
    </location>
</feature>
<dbReference type="CDD" id="cd23509">
    <property type="entry name" value="Gnk2-like"/>
    <property type="match status" value="2"/>
</dbReference>
<dbReference type="GO" id="GO:0009737">
    <property type="term" value="P:response to abscisic acid"/>
    <property type="evidence" value="ECO:0007669"/>
    <property type="project" value="UniProtKB-ARBA"/>
</dbReference>
<evidence type="ECO:0000259" key="19">
    <source>
        <dbReference type="PROSITE" id="PS51473"/>
    </source>
</evidence>
<dbReference type="InterPro" id="IPR038408">
    <property type="entry name" value="GNK2_sf"/>
</dbReference>
<dbReference type="Gene3D" id="1.10.510.10">
    <property type="entry name" value="Transferase(Phosphotransferase) domain 1"/>
    <property type="match status" value="1"/>
</dbReference>
<comment type="subcellular location">
    <subcellularLocation>
        <location evidence="1">Membrane</location>
        <topology evidence="1">Single-pass membrane protein</topology>
    </subcellularLocation>
</comment>
<dbReference type="EMBL" id="JBCGBO010000002">
    <property type="protein sequence ID" value="KAK9223669.1"/>
    <property type="molecule type" value="Genomic_DNA"/>
</dbReference>
<keyword evidence="14" id="KW-0325">Glycoprotein</keyword>
<dbReference type="PROSITE" id="PS00107">
    <property type="entry name" value="PROTEIN_KINASE_ATP"/>
    <property type="match status" value="1"/>
</dbReference>
<dbReference type="FunFam" id="1.10.510.10:FF:000343">
    <property type="entry name" value="Cysteine-rich receptor-like protein kinase 28"/>
    <property type="match status" value="1"/>
</dbReference>
<keyword evidence="7" id="KW-0677">Repeat</keyword>
<dbReference type="InterPro" id="IPR002902">
    <property type="entry name" value="GNK2"/>
</dbReference>
<dbReference type="PANTHER" id="PTHR27002">
    <property type="entry name" value="RECEPTOR-LIKE SERINE/THREONINE-PROTEIN KINASE SD1-8"/>
    <property type="match status" value="1"/>
</dbReference>
<reference evidence="20 21" key="1">
    <citation type="submission" date="2024-05" db="EMBL/GenBank/DDBJ databases">
        <title>Haplotype-resolved chromosome-level genome assembly of Huyou (Citrus changshanensis).</title>
        <authorList>
            <person name="Miao C."/>
            <person name="Chen W."/>
            <person name="Wu Y."/>
            <person name="Wang L."/>
            <person name="Zhao S."/>
            <person name="Grierson D."/>
            <person name="Xu C."/>
            <person name="Chen K."/>
        </authorList>
    </citation>
    <scope>NUCLEOTIDE SEQUENCE [LARGE SCALE GENOMIC DNA]</scope>
    <source>
        <strain evidence="20">01-14</strain>
        <tissue evidence="20">Leaf</tissue>
    </source>
</reference>
<dbReference type="InterPro" id="IPR001245">
    <property type="entry name" value="Ser-Thr/Tyr_kinase_cat_dom"/>
</dbReference>
<evidence type="ECO:0000256" key="3">
    <source>
        <dbReference type="ARBA" id="ARBA00022553"/>
    </source>
</evidence>
<dbReference type="SMART" id="SM00220">
    <property type="entry name" value="S_TKc"/>
    <property type="match status" value="1"/>
</dbReference>
<evidence type="ECO:0000256" key="10">
    <source>
        <dbReference type="ARBA" id="ARBA00022840"/>
    </source>
</evidence>
<dbReference type="Pfam" id="PF01657">
    <property type="entry name" value="Stress-antifung"/>
    <property type="match status" value="2"/>
</dbReference>
<dbReference type="InterPro" id="IPR011009">
    <property type="entry name" value="Kinase-like_dom_sf"/>
</dbReference>
<evidence type="ECO:0000313" key="20">
    <source>
        <dbReference type="EMBL" id="KAK9223669.1"/>
    </source>
</evidence>
<evidence type="ECO:0000256" key="1">
    <source>
        <dbReference type="ARBA" id="ARBA00004167"/>
    </source>
</evidence>
<dbReference type="PROSITE" id="PS51473">
    <property type="entry name" value="GNK2"/>
    <property type="match status" value="2"/>
</dbReference>
<keyword evidence="11 16" id="KW-1133">Transmembrane helix</keyword>
<gene>
    <name evidence="20" type="ORF">WN944_012115</name>
</gene>
<feature type="domain" description="Gnk2-homologous" evidence="19">
    <location>
        <begin position="22"/>
        <end position="125"/>
    </location>
</feature>
<dbReference type="Gene3D" id="3.30.430.20">
    <property type="entry name" value="Gnk2 domain, C-X8-C-X2-C motif"/>
    <property type="match status" value="2"/>
</dbReference>
<feature type="domain" description="Gnk2-homologous" evidence="19">
    <location>
        <begin position="131"/>
        <end position="238"/>
    </location>
</feature>
<keyword evidence="6 17" id="KW-0732">Signal</keyword>
<comment type="caution">
    <text evidence="20">The sequence shown here is derived from an EMBL/GenBank/DDBJ whole genome shotgun (WGS) entry which is preliminary data.</text>
</comment>
<feature type="chain" id="PRO_5042833973" description="Cysteine-rich receptor-like protein kinase 29" evidence="17">
    <location>
        <begin position="24"/>
        <end position="659"/>
    </location>
</feature>
<evidence type="ECO:0000256" key="12">
    <source>
        <dbReference type="ARBA" id="ARBA00023136"/>
    </source>
</evidence>
<dbReference type="InterPro" id="IPR017441">
    <property type="entry name" value="Protein_kinase_ATP_BS"/>
</dbReference>
<feature type="signal peptide" evidence="17">
    <location>
        <begin position="1"/>
        <end position="23"/>
    </location>
</feature>
<evidence type="ECO:0000256" key="16">
    <source>
        <dbReference type="SAM" id="Phobius"/>
    </source>
</evidence>
<organism evidence="20 21">
    <name type="scientific">Citrus x changshan-huyou</name>
    <dbReference type="NCBI Taxonomy" id="2935761"/>
    <lineage>
        <taxon>Eukaryota</taxon>
        <taxon>Viridiplantae</taxon>
        <taxon>Streptophyta</taxon>
        <taxon>Embryophyta</taxon>
        <taxon>Tracheophyta</taxon>
        <taxon>Spermatophyta</taxon>
        <taxon>Magnoliopsida</taxon>
        <taxon>eudicotyledons</taxon>
        <taxon>Gunneridae</taxon>
        <taxon>Pentapetalae</taxon>
        <taxon>rosids</taxon>
        <taxon>malvids</taxon>
        <taxon>Sapindales</taxon>
        <taxon>Rutaceae</taxon>
        <taxon>Aurantioideae</taxon>
        <taxon>Citrus</taxon>
    </lineage>
</organism>
<evidence type="ECO:0000256" key="14">
    <source>
        <dbReference type="ARBA" id="ARBA00023180"/>
    </source>
</evidence>
<keyword evidence="13" id="KW-0675">Receptor</keyword>
<dbReference type="SUPFAM" id="SSF56112">
    <property type="entry name" value="Protein kinase-like (PK-like)"/>
    <property type="match status" value="1"/>
</dbReference>
<keyword evidence="10 15" id="KW-0067">ATP-binding</keyword>
<dbReference type="GO" id="GO:0005886">
    <property type="term" value="C:plasma membrane"/>
    <property type="evidence" value="ECO:0007669"/>
    <property type="project" value="TreeGrafter"/>
</dbReference>
<accession>A0AAP0MZC3</accession>
<dbReference type="FunFam" id="3.30.200.20:FF:000142">
    <property type="entry name" value="Cysteine-rich receptor-like protein kinase 10"/>
    <property type="match status" value="1"/>
</dbReference>
<dbReference type="FunFam" id="3.30.430.20:FF:000003">
    <property type="entry name" value="Cysteine-rich RLK (RECEPTOR-like protein kinase) 10"/>
    <property type="match status" value="1"/>
</dbReference>
<feature type="binding site" evidence="15">
    <location>
        <position position="355"/>
    </location>
    <ligand>
        <name>ATP</name>
        <dbReference type="ChEBI" id="CHEBI:30616"/>
    </ligand>
</feature>
<feature type="transmembrane region" description="Helical" evidence="16">
    <location>
        <begin position="265"/>
        <end position="286"/>
    </location>
</feature>
<keyword evidence="2" id="KW-0723">Serine/threonine-protein kinase</keyword>
<dbReference type="GO" id="GO:0004674">
    <property type="term" value="F:protein serine/threonine kinase activity"/>
    <property type="evidence" value="ECO:0007669"/>
    <property type="project" value="UniProtKB-KW"/>
</dbReference>
<keyword evidence="3" id="KW-0597">Phosphoprotein</keyword>
<dbReference type="InterPro" id="IPR000719">
    <property type="entry name" value="Prot_kinase_dom"/>
</dbReference>
<evidence type="ECO:0000256" key="5">
    <source>
        <dbReference type="ARBA" id="ARBA00022692"/>
    </source>
</evidence>
<dbReference type="FunFam" id="3.30.430.20:FF:000002">
    <property type="entry name" value="Cysteine-rich receptor-like protein kinase 10"/>
    <property type="match status" value="1"/>
</dbReference>
<evidence type="ECO:0000256" key="9">
    <source>
        <dbReference type="ARBA" id="ARBA00022777"/>
    </source>
</evidence>
<evidence type="ECO:0000259" key="18">
    <source>
        <dbReference type="PROSITE" id="PS50011"/>
    </source>
</evidence>
<keyword evidence="12 16" id="KW-0472">Membrane</keyword>
<evidence type="ECO:0000256" key="11">
    <source>
        <dbReference type="ARBA" id="ARBA00022989"/>
    </source>
</evidence>
<keyword evidence="5 16" id="KW-0812">Transmembrane</keyword>
<dbReference type="Gene3D" id="3.30.200.20">
    <property type="entry name" value="Phosphorylase Kinase, domain 1"/>
    <property type="match status" value="1"/>
</dbReference>
<dbReference type="PROSITE" id="PS50011">
    <property type="entry name" value="PROTEIN_KINASE_DOM"/>
    <property type="match status" value="1"/>
</dbReference>
<evidence type="ECO:0000256" key="8">
    <source>
        <dbReference type="ARBA" id="ARBA00022741"/>
    </source>
</evidence>
<dbReference type="PANTHER" id="PTHR27002:SF1073">
    <property type="entry name" value="CYSTEINE-RICH RECEPTOR-LIKE PROTEIN KINASE 29"/>
    <property type="match status" value="1"/>
</dbReference>
<dbReference type="AlphaFoldDB" id="A0AAP0MZC3"/>
<protein>
    <recommendedName>
        <fullName evidence="22">Cysteine-rich receptor-like protein kinase 29</fullName>
    </recommendedName>
</protein>
<name>A0AAP0MZC3_9ROSI</name>
<evidence type="ECO:0008006" key="22">
    <source>
        <dbReference type="Google" id="ProtNLM"/>
    </source>
</evidence>
<dbReference type="PROSITE" id="PS00108">
    <property type="entry name" value="PROTEIN_KINASE_ST"/>
    <property type="match status" value="1"/>
</dbReference>
<evidence type="ECO:0000256" key="2">
    <source>
        <dbReference type="ARBA" id="ARBA00022527"/>
    </source>
</evidence>
<evidence type="ECO:0000256" key="7">
    <source>
        <dbReference type="ARBA" id="ARBA00022737"/>
    </source>
</evidence>
<evidence type="ECO:0000256" key="6">
    <source>
        <dbReference type="ARBA" id="ARBA00022729"/>
    </source>
</evidence>
<sequence length="659" mass="73284">MAKGCSRLVFFFSFLILAVSINAQNVCSNDVGNYTSNSPYKTNLNSVLSSIASNTAVDYGFYNESAGQEPDKVNVIALCRGDIATDVCRGCLENATREILRVCPNQKQAIIWSAECMLRYSNKTIFGVLETGPTYYMWNMNNVTDDVSLFNQALQDLLRRLRGTAASGNSQKKFATGDTTASFRTIYALEQCTPDLSELQCSDCLDRAIGEIPNCCSGKIGGRVLKPSCNFRFETERFYNPTANSPPPSPPPPAEGNGSDTARTVIIILIPTVGFVILIIFICFFLRRRKPRDNSKVKSEAAAGDEINRAESLQFDFNTIRVATDNFSDANKLGQGGFGAVYKGRLYDGAEIAVKRLSRDSGQGDLEFKNEVLLVANLQHRNLVRLLGFSLEGNERLLIYEFVPNTSLDHFIFDPTRRAQLDWERRYKIIGGIARGLLYLHEDSRLRIIHRDLKTSNVLLDAEMTPKIADFGMARLFEMDETQGNTSRIVGTYGYMAPEYAMHGQYSVKSDVFSFGVLVLEIISGQRNNCFRNGETVEDLLSSAWKNWREGTTVNIIDPTLSSGSITEMIRCIHIGLLCVQENVASRPTMASVVLMLNSYSLTLPVPSEPAFFMDSIIESDMSFSLAHDSRITETDQPGCENLLLSGNNEISITDLYPR</sequence>
<dbReference type="Pfam" id="PF07714">
    <property type="entry name" value="PK_Tyr_Ser-Thr"/>
    <property type="match status" value="1"/>
</dbReference>
<evidence type="ECO:0000313" key="21">
    <source>
        <dbReference type="Proteomes" id="UP001428341"/>
    </source>
</evidence>
<dbReference type="Proteomes" id="UP001428341">
    <property type="component" value="Unassembled WGS sequence"/>
</dbReference>
<evidence type="ECO:0000256" key="15">
    <source>
        <dbReference type="PROSITE-ProRule" id="PRU10141"/>
    </source>
</evidence>
<keyword evidence="4" id="KW-0808">Transferase</keyword>
<keyword evidence="21" id="KW-1185">Reference proteome</keyword>
<keyword evidence="9" id="KW-0418">Kinase</keyword>
<dbReference type="GO" id="GO:0005524">
    <property type="term" value="F:ATP binding"/>
    <property type="evidence" value="ECO:0007669"/>
    <property type="project" value="UniProtKB-UniRule"/>
</dbReference>
<dbReference type="InterPro" id="IPR008271">
    <property type="entry name" value="Ser/Thr_kinase_AS"/>
</dbReference>
<evidence type="ECO:0000256" key="17">
    <source>
        <dbReference type="SAM" id="SignalP"/>
    </source>
</evidence>
<evidence type="ECO:0000256" key="4">
    <source>
        <dbReference type="ARBA" id="ARBA00022679"/>
    </source>
</evidence>
<dbReference type="CDD" id="cd14066">
    <property type="entry name" value="STKc_IRAK"/>
    <property type="match status" value="1"/>
</dbReference>